<organism evidence="1 2">
    <name type="scientific">Kipferlia bialata</name>
    <dbReference type="NCBI Taxonomy" id="797122"/>
    <lineage>
        <taxon>Eukaryota</taxon>
        <taxon>Metamonada</taxon>
        <taxon>Carpediemonas-like organisms</taxon>
        <taxon>Kipferlia</taxon>
    </lineage>
</organism>
<reference evidence="1 2" key="1">
    <citation type="journal article" date="2018" name="PLoS ONE">
        <title>The draft genome of Kipferlia bialata reveals reductive genome evolution in fornicate parasites.</title>
        <authorList>
            <person name="Tanifuji G."/>
            <person name="Takabayashi S."/>
            <person name="Kume K."/>
            <person name="Takagi M."/>
            <person name="Nakayama T."/>
            <person name="Kamikawa R."/>
            <person name="Inagaki Y."/>
            <person name="Hashimoto T."/>
        </authorList>
    </citation>
    <scope>NUCLEOTIDE SEQUENCE [LARGE SCALE GENOMIC DNA]</scope>
    <source>
        <strain evidence="1">NY0173</strain>
    </source>
</reference>
<dbReference type="EMBL" id="BDIP01008230">
    <property type="protein sequence ID" value="GIQ91727.1"/>
    <property type="molecule type" value="Genomic_DNA"/>
</dbReference>
<accession>A0A9K3DAQ1</accession>
<protein>
    <submittedName>
        <fullName evidence="1">Uncharacterized protein</fullName>
    </submittedName>
</protein>
<proteinExistence type="predicted"/>
<comment type="caution">
    <text evidence="1">The sequence shown here is derived from an EMBL/GenBank/DDBJ whole genome shotgun (WGS) entry which is preliminary data.</text>
</comment>
<feature type="non-terminal residue" evidence="1">
    <location>
        <position position="246"/>
    </location>
</feature>
<gene>
    <name evidence="1" type="ORF">KIPB_015104</name>
</gene>
<dbReference type="Proteomes" id="UP000265618">
    <property type="component" value="Unassembled WGS sequence"/>
</dbReference>
<name>A0A9K3DAQ1_9EUKA</name>
<evidence type="ECO:0000313" key="2">
    <source>
        <dbReference type="Proteomes" id="UP000265618"/>
    </source>
</evidence>
<sequence length="246" mass="27729">HSQSAMPCVFKVGTHIHVLKAIKGAPAQVHVYDTSAKKWRRGEDVPVEHGNISVGAITRYRVLFQNENEMIEGEMVGERERERLEKERMLLAASLASLGMPSAAIAAAPLSDTLTPKLRDRIEVMERELADNHAQLTSLDTRLQKAKRDVELLSSPTVHKEEALRLLREYQATDSVDQEIRLLTCECSVKGREIRREKDEAAKALLQEALAAKQRRLDSLQTRVQGRADLRAELEGYVVYPEVERA</sequence>
<dbReference type="AlphaFoldDB" id="A0A9K3DAQ1"/>
<keyword evidence="2" id="KW-1185">Reference proteome</keyword>
<evidence type="ECO:0000313" key="1">
    <source>
        <dbReference type="EMBL" id="GIQ91727.1"/>
    </source>
</evidence>
<feature type="non-terminal residue" evidence="1">
    <location>
        <position position="1"/>
    </location>
</feature>